<dbReference type="SUPFAM" id="SSF51735">
    <property type="entry name" value="NAD(P)-binding Rossmann-fold domains"/>
    <property type="match status" value="1"/>
</dbReference>
<dbReference type="PANTHER" id="PTHR11011:SF45">
    <property type="entry name" value="FATTY ACYL-COA REDUCTASE CG8306-RELATED"/>
    <property type="match status" value="1"/>
</dbReference>
<dbReference type="Gene3D" id="3.40.50.720">
    <property type="entry name" value="NAD(P)-binding Rossmann-like Domain"/>
    <property type="match status" value="1"/>
</dbReference>
<protein>
    <submittedName>
        <fullName evidence="1">Uncharacterized protein</fullName>
    </submittedName>
</protein>
<dbReference type="CDD" id="cd09071">
    <property type="entry name" value="FAR_C"/>
    <property type="match status" value="1"/>
</dbReference>
<proteinExistence type="predicted"/>
<dbReference type="InterPro" id="IPR013120">
    <property type="entry name" value="FAR_NAD-bd"/>
</dbReference>
<accession>A0ABR1ZUU8</accession>
<dbReference type="Pfam" id="PF03015">
    <property type="entry name" value="Sterile"/>
    <property type="match status" value="1"/>
</dbReference>
<reference evidence="1 2" key="1">
    <citation type="journal article" date="2024" name="G3 (Bethesda)">
        <title>Genome assembly of Hibiscus sabdariffa L. provides insights into metabolisms of medicinal natural products.</title>
        <authorList>
            <person name="Kim T."/>
        </authorList>
    </citation>
    <scope>NUCLEOTIDE SEQUENCE [LARGE SCALE GENOMIC DNA]</scope>
    <source>
        <strain evidence="1">TK-2024</strain>
        <tissue evidence="1">Old leaves</tissue>
    </source>
</reference>
<gene>
    <name evidence="1" type="ORF">V6N11_008381</name>
</gene>
<evidence type="ECO:0000313" key="2">
    <source>
        <dbReference type="Proteomes" id="UP001396334"/>
    </source>
</evidence>
<dbReference type="EMBL" id="JBBPBN010000572">
    <property type="protein sequence ID" value="KAK8484444.1"/>
    <property type="molecule type" value="Genomic_DNA"/>
</dbReference>
<name>A0ABR1ZUU8_9ROSI</name>
<evidence type="ECO:0000313" key="1">
    <source>
        <dbReference type="EMBL" id="KAK8484444.1"/>
    </source>
</evidence>
<dbReference type="InterPro" id="IPR033640">
    <property type="entry name" value="FAR_C"/>
</dbReference>
<keyword evidence="2" id="KW-1185">Reference proteome</keyword>
<sequence>MLKTENTTSLSIEDNENNQRFVEAGFVEPTLKKAGIGIENFLQGKVILITGATGFLTKVFVEKILRSMPGVIRRKDKEDAKQRLKDEIVDIEIFKCVKQKYGEQYEEFMWSKLVGVVGDVGQSNLGMEEDLATEIANDVHIIVNGAADTKFDQRYDIALQVNAMGPCNLMDFAKKCRNLELFLHISTSTVKSSRKGRLMEEIECLSLRDGRGRQTSIMTEAMVLEKEMKLVSDYKKLVEHNVLTPKMKQLGSIRYECLGYSDPFSPGKRIWVAKYLWVYQGTGGNADLQAKRRNIGTPTKALGEMLIYKRRGEILAPLVITRTSGILSTYKEPFPGWIEGIKTVDPVILDYGKGKLTGFPLNPNFCQWLADMVVNGTLGAMAKHASMGKKADMSIYHLSSTSSNPIVLEDLFKFVYQHFKSRPYFSPSGRPVQVSEMTFFNSLPDFSAHLWTSSEAVQFSSKKMFEFIKFKEHAEYMATIYLPYAFHTDWLDDSKTRGLIGSMSEEEKKKFGCDAKSIEWKDYIVNVHIPGLRRHIWKEKGLSKM</sequence>
<dbReference type="InterPro" id="IPR026055">
    <property type="entry name" value="FAR"/>
</dbReference>
<dbReference type="InterPro" id="IPR036291">
    <property type="entry name" value="NAD(P)-bd_dom_sf"/>
</dbReference>
<dbReference type="PANTHER" id="PTHR11011">
    <property type="entry name" value="MALE STERILITY PROTEIN 2-RELATED"/>
    <property type="match status" value="1"/>
</dbReference>
<dbReference type="CDD" id="cd05236">
    <property type="entry name" value="FAR-N_SDR_e"/>
    <property type="match status" value="1"/>
</dbReference>
<organism evidence="1 2">
    <name type="scientific">Hibiscus sabdariffa</name>
    <name type="common">roselle</name>
    <dbReference type="NCBI Taxonomy" id="183260"/>
    <lineage>
        <taxon>Eukaryota</taxon>
        <taxon>Viridiplantae</taxon>
        <taxon>Streptophyta</taxon>
        <taxon>Embryophyta</taxon>
        <taxon>Tracheophyta</taxon>
        <taxon>Spermatophyta</taxon>
        <taxon>Magnoliopsida</taxon>
        <taxon>eudicotyledons</taxon>
        <taxon>Gunneridae</taxon>
        <taxon>Pentapetalae</taxon>
        <taxon>rosids</taxon>
        <taxon>malvids</taxon>
        <taxon>Malvales</taxon>
        <taxon>Malvaceae</taxon>
        <taxon>Malvoideae</taxon>
        <taxon>Hibiscus</taxon>
    </lineage>
</organism>
<dbReference type="Pfam" id="PF07993">
    <property type="entry name" value="NAD_binding_4"/>
    <property type="match status" value="1"/>
</dbReference>
<comment type="caution">
    <text evidence="1">The sequence shown here is derived from an EMBL/GenBank/DDBJ whole genome shotgun (WGS) entry which is preliminary data.</text>
</comment>
<dbReference type="Proteomes" id="UP001396334">
    <property type="component" value="Unassembled WGS sequence"/>
</dbReference>